<dbReference type="InterPro" id="IPR042837">
    <property type="entry name" value="PTX3"/>
</dbReference>
<dbReference type="SMART" id="SM00560">
    <property type="entry name" value="LamGL"/>
    <property type="match status" value="2"/>
</dbReference>
<evidence type="ECO:0000313" key="5">
    <source>
        <dbReference type="EMBL" id="GIG11755.1"/>
    </source>
</evidence>
<gene>
    <name evidence="5" type="ORF">Cme02nite_00870</name>
</gene>
<organism evidence="5 6">
    <name type="scientific">Catellatospora methionotrophica</name>
    <dbReference type="NCBI Taxonomy" id="121620"/>
    <lineage>
        <taxon>Bacteria</taxon>
        <taxon>Bacillati</taxon>
        <taxon>Actinomycetota</taxon>
        <taxon>Actinomycetes</taxon>
        <taxon>Micromonosporales</taxon>
        <taxon>Micromonosporaceae</taxon>
        <taxon>Catellatospora</taxon>
    </lineage>
</organism>
<keyword evidence="1" id="KW-0732">Signal</keyword>
<dbReference type="AlphaFoldDB" id="A0A8J3LBU5"/>
<feature type="domain" description="LamG-like jellyroll fold" evidence="4">
    <location>
        <begin position="958"/>
        <end position="1108"/>
    </location>
</feature>
<evidence type="ECO:0000313" key="6">
    <source>
        <dbReference type="Proteomes" id="UP000660339"/>
    </source>
</evidence>
<dbReference type="Pfam" id="PF13385">
    <property type="entry name" value="Laminin_G_3"/>
    <property type="match status" value="2"/>
</dbReference>
<comment type="caution">
    <text evidence="5">The sequence shown here is derived from an EMBL/GenBank/DDBJ whole genome shotgun (WGS) entry which is preliminary data.</text>
</comment>
<protein>
    <recommendedName>
        <fullName evidence="4">LamG-like jellyroll fold domain-containing protein</fullName>
    </recommendedName>
</protein>
<sequence>MQPVAAAPPAPMPAAAVPAPDGRLSEAAALRQAQLTGQPVEVVSLRGESREVYALASGRMRMVQHAKPVRARTGGGWSAVDTTLTRVPGGGFAPAASTVDLVLSGGGDGPFVRMTRAGRSLALSWPQPLPAPTVAGDTVTYPEVLPGVDLRVRADVDGFAHLLVVKTPQAARQPALARVRLRVQAPDLTVSADAAGALRAVDRRSGQAVFEAPAPQMWDSGGTPAARAAAGALGMFRPAARAAVARVGVDVSRDELVLLPDAALLRADASRFPLVIDPVWKPVDSSANLMVSQRYNSYGFTGTEGVGFCDVSFDSECGSDNRKRIFYRLPIGAFAGKSILNAEFIAYETHAYDCDEGTSVQLWHASGFSSTSTWSSTADNWLTHLTSRDVAYCSRTPVEFGGTALRDVLRAAVARKDPAITLGLRAYSESTMAWWKRFAADADLRIEYNTPPPQPLMKNMSMSPGGACMDPANSPVVNQTPTFYAILHDADSGSAAKLYAEFSLTWTGGKWSSPRVGPKTTGSTFQVTPPVSLAGKTGLRWEVRTWDGNDYSPWSWIGGATSCYLRYDAGAPSAPAVSSAAYPRSNPDNPDDPWYDGVGRPGSFTLTTTDTDVTRYWVGVNTTPTAAGEYRPATAGGAVTVQLTPTRAGVNFLYVTALDAAGNASAPTAYLFRVRAGTEPRARWRLDEPAGATTVAAEVRTGTTPVTARVNTGAVLGVGGQVGTALRGNGTTGYAETTGPVIDTSKSFAVSAWAKLSSTNDFASVVSQDGTTVSGFYLHYSKVDNRWSFSQWNSDALPGFVRLLSSAPPVVGEWTHLVGVQDAVAKRSRLYVNGVLQQDKAVPLTFNATGPMAVGRGKYNGVKNEFFPGDLDDVQVFDRVVSTEEVSDLYRQHPVLAGRWKLNTDGADDSGKGRPLTPTGDARIDPAAGWLGSPPGALRLDGAGDYAATAGPVLATNRSFTVAGWVTAASRPTAKATVFSQAGTVNSGFALRYHPGLFDQAGGWQIEMPSTDTAAAVAQTAEHQEYQWQAQWDHIAVVYDAVAGVLQLYVNGWLEQTTDRVSARWNTIGFDATGPLQLGRAKVGGAWAEYWPGLVDDVWAFSGVLSQEQVQALAGYTELPSASPF</sequence>
<name>A0A8J3LBU5_9ACTN</name>
<dbReference type="PANTHER" id="PTHR46943:SF1">
    <property type="entry name" value="PENTRAXIN-RELATED PROTEIN PTX3"/>
    <property type="match status" value="1"/>
</dbReference>
<evidence type="ECO:0000259" key="4">
    <source>
        <dbReference type="SMART" id="SM00560"/>
    </source>
</evidence>
<evidence type="ECO:0000256" key="3">
    <source>
        <dbReference type="SAM" id="MobiDB-lite"/>
    </source>
</evidence>
<dbReference type="PANTHER" id="PTHR46943">
    <property type="entry name" value="PENTRAXIN-RELATED PROTEIN PTX3"/>
    <property type="match status" value="1"/>
</dbReference>
<dbReference type="InterPro" id="IPR006558">
    <property type="entry name" value="LamG-like"/>
</dbReference>
<evidence type="ECO:0000256" key="2">
    <source>
        <dbReference type="ARBA" id="ARBA00023157"/>
    </source>
</evidence>
<dbReference type="SUPFAM" id="SSF49899">
    <property type="entry name" value="Concanavalin A-like lectins/glucanases"/>
    <property type="match status" value="2"/>
</dbReference>
<dbReference type="Proteomes" id="UP000660339">
    <property type="component" value="Unassembled WGS sequence"/>
</dbReference>
<feature type="region of interest" description="Disordered" evidence="3">
    <location>
        <begin position="902"/>
        <end position="927"/>
    </location>
</feature>
<dbReference type="InterPro" id="IPR013320">
    <property type="entry name" value="ConA-like_dom_sf"/>
</dbReference>
<dbReference type="Gene3D" id="2.60.120.200">
    <property type="match status" value="2"/>
</dbReference>
<keyword evidence="2" id="KW-1015">Disulfide bond</keyword>
<keyword evidence="6" id="KW-1185">Reference proteome</keyword>
<accession>A0A8J3LBU5</accession>
<evidence type="ECO:0000256" key="1">
    <source>
        <dbReference type="ARBA" id="ARBA00022729"/>
    </source>
</evidence>
<dbReference type="GO" id="GO:0006955">
    <property type="term" value="P:immune response"/>
    <property type="evidence" value="ECO:0007669"/>
    <property type="project" value="InterPro"/>
</dbReference>
<reference evidence="5" key="1">
    <citation type="submission" date="2021-01" db="EMBL/GenBank/DDBJ databases">
        <title>Whole genome shotgun sequence of Catellatospora methionotrophica NBRC 14553.</title>
        <authorList>
            <person name="Komaki H."/>
            <person name="Tamura T."/>
        </authorList>
    </citation>
    <scope>NUCLEOTIDE SEQUENCE</scope>
    <source>
        <strain evidence="5">NBRC 14553</strain>
    </source>
</reference>
<dbReference type="EMBL" id="BONJ01000001">
    <property type="protein sequence ID" value="GIG11755.1"/>
    <property type="molecule type" value="Genomic_DNA"/>
</dbReference>
<feature type="domain" description="LamG-like jellyroll fold" evidence="4">
    <location>
        <begin position="746"/>
        <end position="884"/>
    </location>
</feature>
<proteinExistence type="predicted"/>